<feature type="region of interest" description="Disordered" evidence="1">
    <location>
        <begin position="1"/>
        <end position="26"/>
    </location>
</feature>
<reference evidence="2 3" key="1">
    <citation type="submission" date="2018-06" db="EMBL/GenBank/DDBJ databases">
        <authorList>
            <consortium name="Pathogen Informatics"/>
            <person name="Doyle S."/>
        </authorList>
    </citation>
    <scope>NUCLEOTIDE SEQUENCE [LARGE SCALE GENOMIC DNA]</scope>
    <source>
        <strain evidence="2 3">NCTC1934</strain>
    </source>
</reference>
<evidence type="ECO:0008006" key="4">
    <source>
        <dbReference type="Google" id="ProtNLM"/>
    </source>
</evidence>
<dbReference type="AlphaFoldDB" id="A0A378YBF0"/>
<dbReference type="EMBL" id="UGRY01000002">
    <property type="protein sequence ID" value="SUA74552.1"/>
    <property type="molecule type" value="Genomic_DNA"/>
</dbReference>
<dbReference type="Proteomes" id="UP000255467">
    <property type="component" value="Unassembled WGS sequence"/>
</dbReference>
<protein>
    <recommendedName>
        <fullName evidence="4">Cell wall-active antibiotics response LiaF-like C-terminal domain-containing protein</fullName>
    </recommendedName>
</protein>
<name>A0A378YBF0_9NOCA</name>
<gene>
    <name evidence="2" type="ORF">NCTC1934_01644</name>
</gene>
<accession>A0A378YBF0</accession>
<organism evidence="2 3">
    <name type="scientific">Nocardia otitidiscaviarum</name>
    <dbReference type="NCBI Taxonomy" id="1823"/>
    <lineage>
        <taxon>Bacteria</taxon>
        <taxon>Bacillati</taxon>
        <taxon>Actinomycetota</taxon>
        <taxon>Actinomycetes</taxon>
        <taxon>Mycobacteriales</taxon>
        <taxon>Nocardiaceae</taxon>
        <taxon>Nocardia</taxon>
    </lineage>
</organism>
<proteinExistence type="predicted"/>
<dbReference type="STRING" id="1406858.GCA_000710895_00705"/>
<keyword evidence="3" id="KW-1185">Reference proteome</keyword>
<sequence>MSGSNMQRHASAVKTSELELSSTGSRRKVNGEWAVPTHIRAESPKGTVTVDFTRAFCPHREIDMRVDVGSGSVVLVVPRGWRVHLDEVRTDAGRVVNRVKRKPFPGARVVRVSGHVESGVVKARYPYRYLGTWFKGRSPH</sequence>
<evidence type="ECO:0000256" key="1">
    <source>
        <dbReference type="SAM" id="MobiDB-lite"/>
    </source>
</evidence>
<evidence type="ECO:0000313" key="2">
    <source>
        <dbReference type="EMBL" id="SUA74552.1"/>
    </source>
</evidence>
<evidence type="ECO:0000313" key="3">
    <source>
        <dbReference type="Proteomes" id="UP000255467"/>
    </source>
</evidence>